<evidence type="ECO:0000256" key="2">
    <source>
        <dbReference type="PIRSR" id="PIRSR602401-1"/>
    </source>
</evidence>
<dbReference type="PANTHER" id="PTHR24291">
    <property type="entry name" value="CYTOCHROME P450 FAMILY 4"/>
    <property type="match status" value="1"/>
</dbReference>
<dbReference type="SUPFAM" id="SSF48264">
    <property type="entry name" value="Cytochrome P450"/>
    <property type="match status" value="1"/>
</dbReference>
<dbReference type="Proteomes" id="UP000027120">
    <property type="component" value="Unassembled WGS sequence"/>
</dbReference>
<reference evidence="4 5" key="1">
    <citation type="submission" date="2014-04" db="EMBL/GenBank/DDBJ databases">
        <authorList>
            <consortium name="International Citrus Genome Consortium"/>
            <person name="Gmitter F."/>
            <person name="Chen C."/>
            <person name="Farmerie W."/>
            <person name="Harkins T."/>
            <person name="Desany B."/>
            <person name="Mohiuddin M."/>
            <person name="Kodira C."/>
            <person name="Borodovsky M."/>
            <person name="Lomsadze A."/>
            <person name="Burns P."/>
            <person name="Jenkins J."/>
            <person name="Prochnik S."/>
            <person name="Shu S."/>
            <person name="Chapman J."/>
            <person name="Pitluck S."/>
            <person name="Schmutz J."/>
            <person name="Rokhsar D."/>
        </authorList>
    </citation>
    <scope>NUCLEOTIDE SEQUENCE</scope>
</reference>
<dbReference type="InterPro" id="IPR036396">
    <property type="entry name" value="Cyt_P450_sf"/>
</dbReference>
<dbReference type="Pfam" id="PF00067">
    <property type="entry name" value="p450"/>
    <property type="match status" value="2"/>
</dbReference>
<comment type="cofactor">
    <cofactor evidence="2">
        <name>heme</name>
        <dbReference type="ChEBI" id="CHEBI:30413"/>
    </cofactor>
</comment>
<keyword evidence="5" id="KW-1185">Reference proteome</keyword>
<evidence type="ECO:0000256" key="1">
    <source>
        <dbReference type="ARBA" id="ARBA00010617"/>
    </source>
</evidence>
<dbReference type="PANTHER" id="PTHR24291:SF134">
    <property type="entry name" value="CAROTENE EPSILON-MONOOXYGENASE, CHLOROPLASTIC"/>
    <property type="match status" value="1"/>
</dbReference>
<sequence>MQSLHSFSSLSVLAPPVRLQKPTKTPNFVTIKSCINRNPKEESGSKARSWVSPDWLTSLTKSLTITQSDESNIPVASAKLDDVTDLLGGALFLPLFKWMNVYGPIYRLAAGPRNFVVVSDPAIAKHVLRNYGTKYAKGLVSEVSEFLFGSGFAIAEGPLWMGRRRAVAPSLHKKYLSVIVDCVFCKCAERLVERLQTDALNGTAVNMEEKFSQLTLDVIGLSVFNYNFDSLTADSPVIDAVYTALKEAELRSTDVLPYWKVKALCKIVPRQIKAEKAVTVIRKTVEELIIKCKEIVETEGERIDDEEYVNDSDPSILRFLLASREEDCNSLMKAQEEIDRVLQGRSPSFEDIKDLKFLTRCINESMRLYPHPPVLIRRAQVDDVLPGNYKVNAGQDIMISVYNIHHSSQVWERAEEFLPERFDLEGPMPNESNTDFRFIPFSGGPRKCVGDQFALLEAIVALAILLQNMNFELVPDQNINMTTGATIHTTNGLYMKLRQRQHLNSFVSTSR</sequence>
<evidence type="ECO:0000313" key="5">
    <source>
        <dbReference type="Proteomes" id="UP000027120"/>
    </source>
</evidence>
<keyword evidence="2 3" id="KW-0479">Metal-binding</keyword>
<dbReference type="Gene3D" id="1.10.630.10">
    <property type="entry name" value="Cytochrome P450"/>
    <property type="match status" value="2"/>
</dbReference>
<comment type="similarity">
    <text evidence="1 3">Belongs to the cytochrome P450 family.</text>
</comment>
<dbReference type="InterPro" id="IPR001128">
    <property type="entry name" value="Cyt_P450"/>
</dbReference>
<dbReference type="AlphaFoldDB" id="A0A067ESZ9"/>
<keyword evidence="3" id="KW-0560">Oxidoreductase</keyword>
<evidence type="ECO:0000256" key="3">
    <source>
        <dbReference type="RuleBase" id="RU000461"/>
    </source>
</evidence>
<dbReference type="PROSITE" id="PS00086">
    <property type="entry name" value="CYTOCHROME_P450"/>
    <property type="match status" value="1"/>
</dbReference>
<dbReference type="EMBL" id="KK784997">
    <property type="protein sequence ID" value="KDO54337.1"/>
    <property type="molecule type" value="Genomic_DNA"/>
</dbReference>
<keyword evidence="3" id="KW-0503">Monooxygenase</keyword>
<dbReference type="SMR" id="A0A067ESZ9"/>
<organism evidence="4 5">
    <name type="scientific">Citrus sinensis</name>
    <name type="common">Sweet orange</name>
    <name type="synonym">Citrus aurantium var. sinensis</name>
    <dbReference type="NCBI Taxonomy" id="2711"/>
    <lineage>
        <taxon>Eukaryota</taxon>
        <taxon>Viridiplantae</taxon>
        <taxon>Streptophyta</taxon>
        <taxon>Embryophyta</taxon>
        <taxon>Tracheophyta</taxon>
        <taxon>Spermatophyta</taxon>
        <taxon>Magnoliopsida</taxon>
        <taxon>eudicotyledons</taxon>
        <taxon>Gunneridae</taxon>
        <taxon>Pentapetalae</taxon>
        <taxon>rosids</taxon>
        <taxon>malvids</taxon>
        <taxon>Sapindales</taxon>
        <taxon>Rutaceae</taxon>
        <taxon>Aurantioideae</taxon>
        <taxon>Citrus</taxon>
    </lineage>
</organism>
<keyword evidence="2 3" id="KW-0349">Heme</keyword>
<protein>
    <recommendedName>
        <fullName evidence="6">Cytochrome P450</fullName>
    </recommendedName>
</protein>
<name>A0A067ESZ9_CITSI</name>
<evidence type="ECO:0000313" key="4">
    <source>
        <dbReference type="EMBL" id="KDO54337.1"/>
    </source>
</evidence>
<gene>
    <name evidence="4" type="ORF">CISIN_1g008564mg</name>
</gene>
<dbReference type="GO" id="GO:0016705">
    <property type="term" value="F:oxidoreductase activity, acting on paired donors, with incorporation or reduction of molecular oxygen"/>
    <property type="evidence" value="ECO:0007669"/>
    <property type="project" value="InterPro"/>
</dbReference>
<dbReference type="InterPro" id="IPR002401">
    <property type="entry name" value="Cyt_P450_E_grp-I"/>
</dbReference>
<dbReference type="InterPro" id="IPR050196">
    <property type="entry name" value="Cytochrome_P450_Monoox"/>
</dbReference>
<evidence type="ECO:0008006" key="6">
    <source>
        <dbReference type="Google" id="ProtNLM"/>
    </source>
</evidence>
<feature type="binding site" description="axial binding residue" evidence="2">
    <location>
        <position position="448"/>
    </location>
    <ligand>
        <name>heme</name>
        <dbReference type="ChEBI" id="CHEBI:30413"/>
    </ligand>
    <ligandPart>
        <name>Fe</name>
        <dbReference type="ChEBI" id="CHEBI:18248"/>
    </ligandPart>
</feature>
<keyword evidence="2 3" id="KW-0408">Iron</keyword>
<proteinExistence type="inferred from homology"/>
<dbReference type="InterPro" id="IPR017972">
    <property type="entry name" value="Cyt_P450_CS"/>
</dbReference>
<dbReference type="GO" id="GO:0005506">
    <property type="term" value="F:iron ion binding"/>
    <property type="evidence" value="ECO:0007669"/>
    <property type="project" value="InterPro"/>
</dbReference>
<accession>A0A067ESZ9</accession>
<dbReference type="GO" id="GO:0020037">
    <property type="term" value="F:heme binding"/>
    <property type="evidence" value="ECO:0007669"/>
    <property type="project" value="InterPro"/>
</dbReference>
<dbReference type="PRINTS" id="PR00463">
    <property type="entry name" value="EP450I"/>
</dbReference>
<dbReference type="GO" id="GO:0004497">
    <property type="term" value="F:monooxygenase activity"/>
    <property type="evidence" value="ECO:0007669"/>
    <property type="project" value="UniProtKB-KW"/>
</dbReference>
<dbReference type="PRINTS" id="PR00385">
    <property type="entry name" value="P450"/>
</dbReference>